<dbReference type="GO" id="GO:0008168">
    <property type="term" value="F:methyltransferase activity"/>
    <property type="evidence" value="ECO:0007669"/>
    <property type="project" value="UniProtKB-KW"/>
</dbReference>
<keyword evidence="3" id="KW-0489">Methyltransferase</keyword>
<feature type="domain" description="Methyltransferase" evidence="1">
    <location>
        <begin position="35"/>
        <end position="114"/>
    </location>
</feature>
<dbReference type="SUPFAM" id="SSF53335">
    <property type="entry name" value="S-adenosyl-L-methionine-dependent methyltransferases"/>
    <property type="match status" value="1"/>
</dbReference>
<dbReference type="Proteomes" id="UP000237632">
    <property type="component" value="Unassembled WGS sequence"/>
</dbReference>
<dbReference type="RefSeq" id="WP_014723268.1">
    <property type="nucleotide sequence ID" value="NZ_CADFFJ010000018.1"/>
</dbReference>
<gene>
    <name evidence="3" type="ORF">C6T65_31780</name>
    <name evidence="2" type="ORF">QZM33_18835</name>
</gene>
<dbReference type="EMBL" id="PVHK01000239">
    <property type="protein sequence ID" value="PRH38430.1"/>
    <property type="molecule type" value="Genomic_DNA"/>
</dbReference>
<dbReference type="GO" id="GO:0032259">
    <property type="term" value="P:methylation"/>
    <property type="evidence" value="ECO:0007669"/>
    <property type="project" value="UniProtKB-KW"/>
</dbReference>
<protein>
    <submittedName>
        <fullName evidence="2">Methyltransferase domain-containing protein</fullName>
    </submittedName>
    <submittedName>
        <fullName evidence="3">SAM-dependent methyltransferase</fullName>
    </submittedName>
</protein>
<dbReference type="InterPro" id="IPR041698">
    <property type="entry name" value="Methyltransf_25"/>
</dbReference>
<dbReference type="EMBL" id="JAUJRV010000015">
    <property type="protein sequence ID" value="MDN7796996.1"/>
    <property type="molecule type" value="Genomic_DNA"/>
</dbReference>
<evidence type="ECO:0000313" key="4">
    <source>
        <dbReference type="Proteomes" id="UP000237632"/>
    </source>
</evidence>
<dbReference type="AlphaFoldDB" id="A0A132DZW6"/>
<organism evidence="3 4">
    <name type="scientific">Burkholderia vietnamiensis</name>
    <dbReference type="NCBI Taxonomy" id="60552"/>
    <lineage>
        <taxon>Bacteria</taxon>
        <taxon>Pseudomonadati</taxon>
        <taxon>Pseudomonadota</taxon>
        <taxon>Betaproteobacteria</taxon>
        <taxon>Burkholderiales</taxon>
        <taxon>Burkholderiaceae</taxon>
        <taxon>Burkholderia</taxon>
        <taxon>Burkholderia cepacia complex</taxon>
    </lineage>
</organism>
<reference evidence="3 4" key="1">
    <citation type="submission" date="2018-03" db="EMBL/GenBank/DDBJ databases">
        <authorList>
            <person name="Nguyen K."/>
            <person name="Fouts D."/>
            <person name="Sutton G."/>
        </authorList>
    </citation>
    <scope>NUCLEOTIDE SEQUENCE [LARGE SCALE GENOMIC DNA]</scope>
    <source>
        <strain evidence="3 4">AU3578</strain>
    </source>
</reference>
<evidence type="ECO:0000313" key="3">
    <source>
        <dbReference type="EMBL" id="PRH38430.1"/>
    </source>
</evidence>
<accession>A0A132DZW6</accession>
<evidence type="ECO:0000259" key="1">
    <source>
        <dbReference type="Pfam" id="PF13649"/>
    </source>
</evidence>
<name>A0A132DZW6_BURVI</name>
<evidence type="ECO:0000313" key="2">
    <source>
        <dbReference type="EMBL" id="MDN7796996.1"/>
    </source>
</evidence>
<comment type="caution">
    <text evidence="3">The sequence shown here is derived from an EMBL/GenBank/DDBJ whole genome shotgun (WGS) entry which is preliminary data.</text>
</comment>
<dbReference type="Pfam" id="PF13649">
    <property type="entry name" value="Methyltransf_25"/>
    <property type="match status" value="1"/>
</dbReference>
<dbReference type="InterPro" id="IPR029063">
    <property type="entry name" value="SAM-dependent_MTases_sf"/>
</dbReference>
<proteinExistence type="predicted"/>
<dbReference type="Gene3D" id="3.40.50.150">
    <property type="entry name" value="Vaccinia Virus protein VP39"/>
    <property type="match status" value="1"/>
</dbReference>
<dbReference type="Proteomes" id="UP001171620">
    <property type="component" value="Unassembled WGS sequence"/>
</dbReference>
<sequence length="200" mass="20796">MREPIIAAAGCHVAATEPSGWVARWSHLAPAGGAVLDVAAGGGRHARWFASRGHAVVALDRDAAALAALRTIPGVDVREADLEGAPWPLPAGASFAAVVVTHYLHRPLWPHLVDAVAPGGVLIYETFAQGNETVGKPSNPAFLLAPGELLDAVRGHLRVVAYEDGFVAGPRAAFVQRICAVRECAPATAGAGIPRYELRG</sequence>
<keyword evidence="3" id="KW-0808">Transferase</keyword>
<reference evidence="2" key="2">
    <citation type="submission" date="2023-07" db="EMBL/GenBank/DDBJ databases">
        <title>A collection of bacterial strains from the Burkholderia cepacia Research Laboratory and Repository.</title>
        <authorList>
            <person name="Lipuma J."/>
            <person name="Spilker T."/>
            <person name="Caverly L."/>
        </authorList>
    </citation>
    <scope>NUCLEOTIDE SEQUENCE</scope>
    <source>
        <strain evidence="2">AU44268</strain>
    </source>
</reference>